<evidence type="ECO:0000259" key="7">
    <source>
        <dbReference type="PROSITE" id="PS51649"/>
    </source>
</evidence>
<feature type="region of interest" description="Disordered" evidence="5">
    <location>
        <begin position="530"/>
        <end position="553"/>
    </location>
</feature>
<feature type="compositionally biased region" description="Polar residues" evidence="5">
    <location>
        <begin position="538"/>
        <end position="553"/>
    </location>
</feature>
<evidence type="ECO:0000256" key="5">
    <source>
        <dbReference type="SAM" id="MobiDB-lite"/>
    </source>
</evidence>
<reference evidence="8" key="1">
    <citation type="submission" date="2022-02" db="EMBL/GenBank/DDBJ databases">
        <authorList>
            <person name="Henning P.M."/>
            <person name="McCubbin A.G."/>
            <person name="Shore J.S."/>
        </authorList>
    </citation>
    <scope>NUCLEOTIDE SEQUENCE</scope>
    <source>
        <strain evidence="8">F60SS</strain>
        <tissue evidence="8">Leaves</tissue>
    </source>
</reference>
<dbReference type="Pfam" id="PF03000">
    <property type="entry name" value="NPH3"/>
    <property type="match status" value="1"/>
</dbReference>
<sequence length="641" mass="72226">MSTLYIQEISMSKTLSLPLPGIGQQSSGSDSDGIDQVLDPQSIIVPPKVMAIAESFEKKEQAWFVTSQIPTDLSIQVQDVTFTVHKYPLVSKCGYIGRLELQPSISNFGYELKLENFPGGSETFEIILKFCYDLPLDLNPHNIAALRCASEFLEMSEELEDGNLISKTEAFLTFVVLSSWKDTIAVLRSCEVLSPWAENLQIVRRCCDSIAWKASRDNSTAGHIVNGEGWWFDDVATLCIDHFVRIITALRAKGMKQETIGKCIMNYAASQLPGMDEEFEGLRGYGYGKNELQFSILRGRKEDDAVGLSKEQKSIIESLVSILPPQPEAVPCKFLLKLLKMAIIYSASQALISELEKRVGVLLENANADDLLIPNYKKEDPGKIMKSAEQQTMHNTDVVQRIVEYFLMHEQEQQQLPSVHGKSNVSKLLDSYLAEIARDPNLSITKFQVLAEALPENARTCDDGLYRAIDTYLKSHPSLSEHDRKRLCKIMNSGKLSLDACMHAAQNDRLPLRTVIQVLFSEQVKMRAAMQGKERAANGNNSEQEAGQTSTGTEIISLKEELENVKMQMADLQKDYLELQQECEKLNSKQRNITAWNFSWKKIRKSSLFHRKVESDENGEGQHRANSSTNRINQRRRQSIT</sequence>
<accession>A0A9Q0J834</accession>
<dbReference type="Pfam" id="PF00651">
    <property type="entry name" value="BTB"/>
    <property type="match status" value="1"/>
</dbReference>
<feature type="domain" description="NPH3" evidence="7">
    <location>
        <begin position="229"/>
        <end position="525"/>
    </location>
</feature>
<evidence type="ECO:0000256" key="4">
    <source>
        <dbReference type="SAM" id="Coils"/>
    </source>
</evidence>
<proteinExistence type="inferred from homology"/>
<dbReference type="InterPro" id="IPR027356">
    <property type="entry name" value="NPH3_dom"/>
</dbReference>
<name>A0A9Q0J834_9ROSI</name>
<dbReference type="InterPro" id="IPR000210">
    <property type="entry name" value="BTB/POZ_dom"/>
</dbReference>
<comment type="pathway">
    <text evidence="1">Protein modification; protein ubiquitination.</text>
</comment>
<dbReference type="Proteomes" id="UP001141552">
    <property type="component" value="Unassembled WGS sequence"/>
</dbReference>
<comment type="caution">
    <text evidence="8">The sequence shown here is derived from an EMBL/GenBank/DDBJ whole genome shotgun (WGS) entry which is preliminary data.</text>
</comment>
<dbReference type="AlphaFoldDB" id="A0A9Q0J834"/>
<keyword evidence="9" id="KW-1185">Reference proteome</keyword>
<feature type="coiled-coil region" evidence="4">
    <location>
        <begin position="555"/>
        <end position="589"/>
    </location>
</feature>
<gene>
    <name evidence="8" type="ORF">Tsubulata_010195</name>
</gene>
<evidence type="ECO:0000256" key="1">
    <source>
        <dbReference type="ARBA" id="ARBA00004906"/>
    </source>
</evidence>
<evidence type="ECO:0000313" key="9">
    <source>
        <dbReference type="Proteomes" id="UP001141552"/>
    </source>
</evidence>
<evidence type="ECO:0000256" key="2">
    <source>
        <dbReference type="ARBA" id="ARBA00022786"/>
    </source>
</evidence>
<keyword evidence="2" id="KW-0833">Ubl conjugation pathway</keyword>
<dbReference type="PROSITE" id="PS50097">
    <property type="entry name" value="BTB"/>
    <property type="match status" value="1"/>
</dbReference>
<feature type="domain" description="BTB" evidence="6">
    <location>
        <begin position="71"/>
        <end position="140"/>
    </location>
</feature>
<dbReference type="InterPro" id="IPR043454">
    <property type="entry name" value="NPH3/RPT2-like"/>
</dbReference>
<dbReference type="SMART" id="SM00225">
    <property type="entry name" value="BTB"/>
    <property type="match status" value="1"/>
</dbReference>
<dbReference type="EMBL" id="JAKUCV010005274">
    <property type="protein sequence ID" value="KAJ4831824.1"/>
    <property type="molecule type" value="Genomic_DNA"/>
</dbReference>
<evidence type="ECO:0008006" key="10">
    <source>
        <dbReference type="Google" id="ProtNLM"/>
    </source>
</evidence>
<feature type="compositionally biased region" description="Basic and acidic residues" evidence="5">
    <location>
        <begin position="613"/>
        <end position="623"/>
    </location>
</feature>
<reference evidence="8" key="2">
    <citation type="journal article" date="2023" name="Plants (Basel)">
        <title>Annotation of the Turnera subulata (Passifloraceae) Draft Genome Reveals the S-Locus Evolved after the Divergence of Turneroideae from Passifloroideae in a Stepwise Manner.</title>
        <authorList>
            <person name="Henning P.M."/>
            <person name="Roalson E.H."/>
            <person name="Mir W."/>
            <person name="McCubbin A.G."/>
            <person name="Shore J.S."/>
        </authorList>
    </citation>
    <scope>NUCLEOTIDE SEQUENCE</scope>
    <source>
        <strain evidence="8">F60SS</strain>
    </source>
</reference>
<dbReference type="InterPro" id="IPR011333">
    <property type="entry name" value="SKP1/BTB/POZ_sf"/>
</dbReference>
<dbReference type="Gene3D" id="3.30.710.10">
    <property type="entry name" value="Potassium Channel Kv1.1, Chain A"/>
    <property type="match status" value="1"/>
</dbReference>
<organism evidence="8 9">
    <name type="scientific">Turnera subulata</name>
    <dbReference type="NCBI Taxonomy" id="218843"/>
    <lineage>
        <taxon>Eukaryota</taxon>
        <taxon>Viridiplantae</taxon>
        <taxon>Streptophyta</taxon>
        <taxon>Embryophyta</taxon>
        <taxon>Tracheophyta</taxon>
        <taxon>Spermatophyta</taxon>
        <taxon>Magnoliopsida</taxon>
        <taxon>eudicotyledons</taxon>
        <taxon>Gunneridae</taxon>
        <taxon>Pentapetalae</taxon>
        <taxon>rosids</taxon>
        <taxon>fabids</taxon>
        <taxon>Malpighiales</taxon>
        <taxon>Passifloraceae</taxon>
        <taxon>Turnera</taxon>
    </lineage>
</organism>
<feature type="region of interest" description="Disordered" evidence="5">
    <location>
        <begin position="613"/>
        <end position="641"/>
    </location>
</feature>
<dbReference type="SUPFAM" id="SSF54695">
    <property type="entry name" value="POZ domain"/>
    <property type="match status" value="1"/>
</dbReference>
<evidence type="ECO:0000259" key="6">
    <source>
        <dbReference type="PROSITE" id="PS50097"/>
    </source>
</evidence>
<dbReference type="PROSITE" id="PS51649">
    <property type="entry name" value="NPH3"/>
    <property type="match status" value="1"/>
</dbReference>
<dbReference type="OrthoDB" id="624345at2759"/>
<evidence type="ECO:0000313" key="8">
    <source>
        <dbReference type="EMBL" id="KAJ4831824.1"/>
    </source>
</evidence>
<keyword evidence="4" id="KW-0175">Coiled coil</keyword>
<protein>
    <recommendedName>
        <fullName evidence="10">NPH3 domain-containing protein</fullName>
    </recommendedName>
</protein>
<dbReference type="PANTHER" id="PTHR32370">
    <property type="entry name" value="OS12G0117600 PROTEIN"/>
    <property type="match status" value="1"/>
</dbReference>
<evidence type="ECO:0000256" key="3">
    <source>
        <dbReference type="PROSITE-ProRule" id="PRU00982"/>
    </source>
</evidence>
<comment type="similarity">
    <text evidence="3">Belongs to the NPH3 family.</text>
</comment>